<feature type="compositionally biased region" description="Basic and acidic residues" evidence="2">
    <location>
        <begin position="99"/>
        <end position="110"/>
    </location>
</feature>
<feature type="coiled-coil region" evidence="1">
    <location>
        <begin position="222"/>
        <end position="249"/>
    </location>
</feature>
<dbReference type="GeneID" id="111133703"/>
<evidence type="ECO:0000313" key="5">
    <source>
        <dbReference type="RefSeq" id="XP_022296531.1"/>
    </source>
</evidence>
<dbReference type="RefSeq" id="XP_022296531.1">
    <property type="nucleotide sequence ID" value="XM_022440823.1"/>
</dbReference>
<dbReference type="PANTHER" id="PTHR23098:SF16">
    <property type="entry name" value="REGULATORY PROTEIN ZESTE"/>
    <property type="match status" value="1"/>
</dbReference>
<evidence type="ECO:0000256" key="2">
    <source>
        <dbReference type="SAM" id="MobiDB-lite"/>
    </source>
</evidence>
<reference evidence="5 6" key="1">
    <citation type="submission" date="2025-04" db="UniProtKB">
        <authorList>
            <consortium name="RefSeq"/>
        </authorList>
    </citation>
    <scope>IDENTIFICATION</scope>
    <source>
        <tissue evidence="5 6">Whole sample</tissue>
    </source>
</reference>
<dbReference type="KEGG" id="cvn:111133703"/>
<evidence type="ECO:0000256" key="1">
    <source>
        <dbReference type="SAM" id="Coils"/>
    </source>
</evidence>
<protein>
    <submittedName>
        <fullName evidence="5 6">Nuclear apoptosis-inducing factor 1-like</fullName>
    </submittedName>
</protein>
<sequence>MGKITPLETAGKPTPLTCRRHISVMSRKLNWTQSEINTLVDAVSDRISIIRGKFSPYLTTERKNRAWEEVMESVNACSSIKRDLKGIKKKWVDIQSQTRKKEAARRREQTKTGGGPPPDSLKAWEDKIVDVLDDDMITGLEGGFDSMISPSEVEMRVTEANYLSVANTTCISQPECTMSSSRDCPANVTEASAQRTAHKMKDSTCKQRKPKNQEPSVASGRLLEIQEEKLQLKRQLLGLEKKKVSLLEDILKEIKSKSCFCTDSSKPSMFEVSPVIHGLTITEI</sequence>
<accession>A0A8B8EEB9</accession>
<feature type="domain" description="Myb/SANT-like DNA-binding" evidence="3">
    <location>
        <begin position="27"/>
        <end position="102"/>
    </location>
</feature>
<dbReference type="GO" id="GO:0005634">
    <property type="term" value="C:nucleus"/>
    <property type="evidence" value="ECO:0007669"/>
    <property type="project" value="TreeGrafter"/>
</dbReference>
<dbReference type="OrthoDB" id="6120382at2759"/>
<dbReference type="RefSeq" id="XP_022338024.1">
    <property type="nucleotide sequence ID" value="XM_022482316.1"/>
</dbReference>
<dbReference type="Proteomes" id="UP000694844">
    <property type="component" value="Chromosome 5"/>
</dbReference>
<dbReference type="InterPro" id="IPR028002">
    <property type="entry name" value="Myb_DNA-bind_5"/>
</dbReference>
<organism evidence="4 6">
    <name type="scientific">Crassostrea virginica</name>
    <name type="common">Eastern oyster</name>
    <dbReference type="NCBI Taxonomy" id="6565"/>
    <lineage>
        <taxon>Eukaryota</taxon>
        <taxon>Metazoa</taxon>
        <taxon>Spiralia</taxon>
        <taxon>Lophotrochozoa</taxon>
        <taxon>Mollusca</taxon>
        <taxon>Bivalvia</taxon>
        <taxon>Autobranchia</taxon>
        <taxon>Pteriomorphia</taxon>
        <taxon>Ostreida</taxon>
        <taxon>Ostreoidea</taxon>
        <taxon>Ostreidae</taxon>
        <taxon>Crassostrea</taxon>
    </lineage>
</organism>
<gene>
    <name evidence="6" type="primary">LOC111133703</name>
    <name evidence="5" type="synonym">LOC111106235</name>
</gene>
<evidence type="ECO:0000313" key="4">
    <source>
        <dbReference type="Proteomes" id="UP000694844"/>
    </source>
</evidence>
<feature type="region of interest" description="Disordered" evidence="2">
    <location>
        <begin position="95"/>
        <end position="123"/>
    </location>
</feature>
<dbReference type="Pfam" id="PF13873">
    <property type="entry name" value="Myb_DNA-bind_5"/>
    <property type="match status" value="1"/>
</dbReference>
<dbReference type="KEGG" id="cvn:111106235"/>
<keyword evidence="1" id="KW-0175">Coiled coil</keyword>
<evidence type="ECO:0000313" key="6">
    <source>
        <dbReference type="RefSeq" id="XP_022338024.1"/>
    </source>
</evidence>
<name>A0A8B8EEB9_CRAVI</name>
<keyword evidence="4" id="KW-1185">Reference proteome</keyword>
<proteinExistence type="predicted"/>
<dbReference type="PANTHER" id="PTHR23098">
    <property type="entry name" value="AGAP001331-PA-RELATED"/>
    <property type="match status" value="1"/>
</dbReference>
<dbReference type="AlphaFoldDB" id="A0A8B8EEB9"/>
<dbReference type="Proteomes" id="UP000694844">
    <property type="component" value="Chromosome 8"/>
</dbReference>
<evidence type="ECO:0000259" key="3">
    <source>
        <dbReference type="Pfam" id="PF13873"/>
    </source>
</evidence>